<feature type="region of interest" description="Disordered" evidence="3">
    <location>
        <begin position="106"/>
        <end position="221"/>
    </location>
</feature>
<evidence type="ECO:0000256" key="4">
    <source>
        <dbReference type="SAM" id="Phobius"/>
    </source>
</evidence>
<keyword evidence="2" id="KW-0677">Repeat</keyword>
<dbReference type="STRING" id="461836.A0A0L0DKM3"/>
<evidence type="ECO:0000313" key="7">
    <source>
        <dbReference type="Proteomes" id="UP000054408"/>
    </source>
</evidence>
<feature type="transmembrane region" description="Helical" evidence="4">
    <location>
        <begin position="429"/>
        <end position="448"/>
    </location>
</feature>
<dbReference type="Gene3D" id="3.80.10.10">
    <property type="entry name" value="Ribonuclease Inhibitor"/>
    <property type="match status" value="1"/>
</dbReference>
<evidence type="ECO:0000256" key="3">
    <source>
        <dbReference type="SAM" id="MobiDB-lite"/>
    </source>
</evidence>
<dbReference type="SMART" id="SM00364">
    <property type="entry name" value="LRR_BAC"/>
    <property type="match status" value="6"/>
</dbReference>
<feature type="transmembrane region" description="Helical" evidence="4">
    <location>
        <begin position="634"/>
        <end position="655"/>
    </location>
</feature>
<dbReference type="PANTHER" id="PTHR48051">
    <property type="match status" value="1"/>
</dbReference>
<dbReference type="InterPro" id="IPR050216">
    <property type="entry name" value="LRR_domain-containing"/>
</dbReference>
<dbReference type="Pfam" id="PF23598">
    <property type="entry name" value="LRR_14"/>
    <property type="match status" value="1"/>
</dbReference>
<feature type="region of interest" description="Disordered" evidence="3">
    <location>
        <begin position="828"/>
        <end position="899"/>
    </location>
</feature>
<feature type="transmembrane region" description="Helical" evidence="4">
    <location>
        <begin position="698"/>
        <end position="715"/>
    </location>
</feature>
<gene>
    <name evidence="6" type="ORF">AMSG_09091</name>
</gene>
<reference evidence="6 7" key="1">
    <citation type="submission" date="2010-05" db="EMBL/GenBank/DDBJ databases">
        <title>The Genome Sequence of Thecamonas trahens ATCC 50062.</title>
        <authorList>
            <consortium name="The Broad Institute Genome Sequencing Platform"/>
            <person name="Russ C."/>
            <person name="Cuomo C."/>
            <person name="Shea T."/>
            <person name="Young S.K."/>
            <person name="Zeng Q."/>
            <person name="Koehrsen M."/>
            <person name="Haas B."/>
            <person name="Borodovsky M."/>
            <person name="Guigo R."/>
            <person name="Alvarado L."/>
            <person name="Berlin A."/>
            <person name="Bochicchio J."/>
            <person name="Borenstein D."/>
            <person name="Chapman S."/>
            <person name="Chen Z."/>
            <person name="Freedman E."/>
            <person name="Gellesch M."/>
            <person name="Goldberg J."/>
            <person name="Griggs A."/>
            <person name="Gujja S."/>
            <person name="Heilman E."/>
            <person name="Heiman D."/>
            <person name="Hepburn T."/>
            <person name="Howarth C."/>
            <person name="Jen D."/>
            <person name="Larson L."/>
            <person name="Mehta T."/>
            <person name="Park D."/>
            <person name="Pearson M."/>
            <person name="Roberts A."/>
            <person name="Saif S."/>
            <person name="Shenoy N."/>
            <person name="Sisk P."/>
            <person name="Stolte C."/>
            <person name="Sykes S."/>
            <person name="Thomson T."/>
            <person name="Walk T."/>
            <person name="White J."/>
            <person name="Yandava C."/>
            <person name="Burger G."/>
            <person name="Gray M.W."/>
            <person name="Holland P.W.H."/>
            <person name="King N."/>
            <person name="Lang F.B.F."/>
            <person name="Roger A.J."/>
            <person name="Ruiz-Trillo I."/>
            <person name="Lander E."/>
            <person name="Nusbaum C."/>
        </authorList>
    </citation>
    <scope>NUCLEOTIDE SEQUENCE [LARGE SCALE GENOMIC DNA]</scope>
    <source>
        <strain evidence="6 7">ATCC 50062</strain>
    </source>
</reference>
<feature type="transmembrane region" description="Helical" evidence="4">
    <location>
        <begin position="751"/>
        <end position="779"/>
    </location>
</feature>
<dbReference type="SUPFAM" id="SSF52058">
    <property type="entry name" value="L domain-like"/>
    <property type="match status" value="1"/>
</dbReference>
<feature type="region of interest" description="Disordered" evidence="3">
    <location>
        <begin position="15"/>
        <end position="35"/>
    </location>
</feature>
<dbReference type="AlphaFoldDB" id="A0A0L0DKM3"/>
<evidence type="ECO:0000313" key="6">
    <source>
        <dbReference type="EMBL" id="KNC52924.1"/>
    </source>
</evidence>
<sequence length="899" mass="96595">MQGTLWSWLADARKSSAGAKSTPDLMLDGSAPELGHPIREINESRAGQSRSARVAAAVDAVLGPLPPRLVDPHVQWEVPSRDERLAAARERSKWVSLHRTDSWSDILPSDDESVLSDDSWSDDGLRSGLSDDGSMSTFGTPRSSRRRGRRRRSSSASSGGYGTARCRERKGLRAGGGGGGQVSSLEFSSEADDGGGPRVDMSFGGSGELVRTRSGTGPQGGLDRMYEMLETARESKQATLHVPIIGLTRVPERIARLTELEELRINSNMMTTLPASIGRLARLRVLELRQNHLTSLPREIGDLKALVSLDVSWNKLEVLPGTIGKCSRLKVLVVSHNKLVQLPQEIGFLLGLEVLAADDNELTSLPPSFGYLQHLRTFSVSENSLRSLIPQIGLLTQCESYDISRNPTVASLSMPLWFLGEPIPQKTAWLLDGVFVTFAFVLFLTGGLGGRERARSGLAVAQLALTGVPITLLFISVIVASLRVAMPSFTPAPRLRASMTNALALFTLVWEFMQLVAMSIPGVRWPGVVGTTVKVFLLDIGALFAPLFWCSVVLGCALRAALEFPRLQSFMHSVGLNITLNLSSYLAFASALFYLPILHNALGALACSYLEAESKARDALVLHRNPDVECWSGAHFVFALGAIGVLLIYYPMAVLSNPIWQERNMRLDVRFHPDYLLVVSQAKMFFSVVTNFTRESTTRLSILLVSFLAMTLYTLYSRPSSSVLDIWRGLSFLGASGMAGLGLWVTHDDSVSMSVVVGILAAWWVVLGALGTSATLWVWHVHTRSMKAQLSMTGSFFGPPTSPGLSPGGGGGLGLSLGPLSPLGDVENTSPCLAADSDSSGSSSSSSLRGGKTSAEQSSPTVCRVARPSAALDDTSSGSDGVLGMTMVCRSSRSGSKSV</sequence>
<keyword evidence="1" id="KW-0433">Leucine-rich repeat</keyword>
<accession>A0A0L0DKM3</accession>
<dbReference type="InterPro" id="IPR003591">
    <property type="entry name" value="Leu-rich_rpt_typical-subtyp"/>
</dbReference>
<dbReference type="PANTHER" id="PTHR48051:SF54">
    <property type="entry name" value="LEUCINE-RICH REPEAT-CONTAINING PROTEIN"/>
    <property type="match status" value="1"/>
</dbReference>
<organism evidence="6 7">
    <name type="scientific">Thecamonas trahens ATCC 50062</name>
    <dbReference type="NCBI Taxonomy" id="461836"/>
    <lineage>
        <taxon>Eukaryota</taxon>
        <taxon>Apusozoa</taxon>
        <taxon>Apusomonadida</taxon>
        <taxon>Apusomonadidae</taxon>
        <taxon>Thecamonas</taxon>
    </lineage>
</organism>
<evidence type="ECO:0000259" key="5">
    <source>
        <dbReference type="Pfam" id="PF23598"/>
    </source>
</evidence>
<proteinExistence type="predicted"/>
<feature type="transmembrane region" description="Helical" evidence="4">
    <location>
        <begin position="727"/>
        <end position="745"/>
    </location>
</feature>
<dbReference type="OrthoDB" id="676979at2759"/>
<feature type="domain" description="Disease resistance R13L4/SHOC-2-like LRR" evidence="5">
    <location>
        <begin position="276"/>
        <end position="356"/>
    </location>
</feature>
<feature type="transmembrane region" description="Helical" evidence="4">
    <location>
        <begin position="540"/>
        <end position="562"/>
    </location>
</feature>
<dbReference type="InterPro" id="IPR032675">
    <property type="entry name" value="LRR_dom_sf"/>
</dbReference>
<feature type="compositionally biased region" description="Polar residues" evidence="3">
    <location>
        <begin position="889"/>
        <end position="899"/>
    </location>
</feature>
<keyword evidence="4" id="KW-0812">Transmembrane</keyword>
<dbReference type="SMART" id="SM00369">
    <property type="entry name" value="LRR_TYP"/>
    <property type="match status" value="5"/>
</dbReference>
<feature type="compositionally biased region" description="Acidic residues" evidence="3">
    <location>
        <begin position="108"/>
        <end position="121"/>
    </location>
</feature>
<evidence type="ECO:0000256" key="2">
    <source>
        <dbReference type="ARBA" id="ARBA00022737"/>
    </source>
</evidence>
<protein>
    <submittedName>
        <fullName evidence="6">Leucine-rich repeat containing protein</fullName>
    </submittedName>
</protein>
<feature type="compositionally biased region" description="Low complexity" evidence="3">
    <location>
        <begin position="836"/>
        <end position="847"/>
    </location>
</feature>
<dbReference type="eggNOG" id="KOG0617">
    <property type="taxonomic scope" value="Eukaryota"/>
</dbReference>
<feature type="transmembrane region" description="Helical" evidence="4">
    <location>
        <begin position="574"/>
        <end position="595"/>
    </location>
</feature>
<dbReference type="GO" id="GO:0005737">
    <property type="term" value="C:cytoplasm"/>
    <property type="evidence" value="ECO:0007669"/>
    <property type="project" value="TreeGrafter"/>
</dbReference>
<feature type="compositionally biased region" description="Basic residues" evidence="3">
    <location>
        <begin position="143"/>
        <end position="153"/>
    </location>
</feature>
<feature type="transmembrane region" description="Helical" evidence="4">
    <location>
        <begin position="460"/>
        <end position="482"/>
    </location>
</feature>
<keyword evidence="4" id="KW-0472">Membrane</keyword>
<keyword evidence="4" id="KW-1133">Transmembrane helix</keyword>
<dbReference type="Proteomes" id="UP000054408">
    <property type="component" value="Unassembled WGS sequence"/>
</dbReference>
<dbReference type="GeneID" id="25567624"/>
<dbReference type="RefSeq" id="XP_013754820.1">
    <property type="nucleotide sequence ID" value="XM_013899366.1"/>
</dbReference>
<dbReference type="InterPro" id="IPR055414">
    <property type="entry name" value="LRR_R13L4/SHOC2-like"/>
</dbReference>
<evidence type="ECO:0000256" key="1">
    <source>
        <dbReference type="ARBA" id="ARBA00022614"/>
    </source>
</evidence>
<name>A0A0L0DKM3_THETB</name>
<keyword evidence="7" id="KW-1185">Reference proteome</keyword>
<dbReference type="EMBL" id="GL349477">
    <property type="protein sequence ID" value="KNC52924.1"/>
    <property type="molecule type" value="Genomic_DNA"/>
</dbReference>